<dbReference type="PANTHER" id="PTHR41694">
    <property type="entry name" value="ENDOGENOUS RETROVIRUS GROUP K MEMBER POL PROTEIN"/>
    <property type="match status" value="1"/>
</dbReference>
<reference evidence="8 9" key="1">
    <citation type="submission" date="2019-09" db="EMBL/GenBank/DDBJ databases">
        <title>Bird 10,000 Genomes (B10K) Project - Family phase.</title>
        <authorList>
            <person name="Zhang G."/>
        </authorList>
    </citation>
    <scope>NUCLEOTIDE SEQUENCE [LARGE SCALE GENOMIC DNA]</scope>
    <source>
        <strain evidence="8">B10K-DU-012-45</strain>
    </source>
</reference>
<feature type="non-terminal residue" evidence="8">
    <location>
        <position position="56"/>
    </location>
</feature>
<keyword evidence="3" id="KW-0540">Nuclease</keyword>
<evidence type="ECO:0000313" key="9">
    <source>
        <dbReference type="Proteomes" id="UP000555367"/>
    </source>
</evidence>
<dbReference type="EMBL" id="VZTQ01013852">
    <property type="protein sequence ID" value="NXT43035.1"/>
    <property type="molecule type" value="Genomic_DNA"/>
</dbReference>
<dbReference type="InterPro" id="IPR010661">
    <property type="entry name" value="RVT_thumb"/>
</dbReference>
<dbReference type="GO" id="GO:0004519">
    <property type="term" value="F:endonuclease activity"/>
    <property type="evidence" value="ECO:0007669"/>
    <property type="project" value="UniProtKB-KW"/>
</dbReference>
<evidence type="ECO:0000256" key="4">
    <source>
        <dbReference type="ARBA" id="ARBA00022759"/>
    </source>
</evidence>
<keyword evidence="4" id="KW-0255">Endonuclease</keyword>
<dbReference type="InterPro" id="IPR043502">
    <property type="entry name" value="DNA/RNA_pol_sf"/>
</dbReference>
<evidence type="ECO:0000256" key="5">
    <source>
        <dbReference type="ARBA" id="ARBA00022801"/>
    </source>
</evidence>
<name>A0A7L3CHP7_PELUR</name>
<feature type="non-terminal residue" evidence="8">
    <location>
        <position position="1"/>
    </location>
</feature>
<keyword evidence="6" id="KW-0695">RNA-directed DNA polymerase</keyword>
<dbReference type="PANTHER" id="PTHR41694:SF3">
    <property type="entry name" value="RNA-DIRECTED DNA POLYMERASE-RELATED"/>
    <property type="match status" value="1"/>
</dbReference>
<organism evidence="8 9">
    <name type="scientific">Pelecanoides urinatrix</name>
    <name type="common">Common diving petrel</name>
    <name type="synonym">Procellaria urinatrix</name>
    <dbReference type="NCBI Taxonomy" id="37079"/>
    <lineage>
        <taxon>Eukaryota</taxon>
        <taxon>Metazoa</taxon>
        <taxon>Chordata</taxon>
        <taxon>Craniata</taxon>
        <taxon>Vertebrata</taxon>
        <taxon>Euteleostomi</taxon>
        <taxon>Archelosauria</taxon>
        <taxon>Archosauria</taxon>
        <taxon>Dinosauria</taxon>
        <taxon>Saurischia</taxon>
        <taxon>Theropoda</taxon>
        <taxon>Coelurosauria</taxon>
        <taxon>Aves</taxon>
        <taxon>Neognathae</taxon>
        <taxon>Neoaves</taxon>
        <taxon>Aequornithes</taxon>
        <taxon>Procellariiformes</taxon>
        <taxon>Procellariidae</taxon>
        <taxon>Pelecanoides</taxon>
    </lineage>
</organism>
<evidence type="ECO:0000256" key="6">
    <source>
        <dbReference type="ARBA" id="ARBA00022918"/>
    </source>
</evidence>
<protein>
    <submittedName>
        <fullName evidence="8">PO113 protein</fullName>
    </submittedName>
</protein>
<evidence type="ECO:0000259" key="7">
    <source>
        <dbReference type="Pfam" id="PF06817"/>
    </source>
</evidence>
<sequence length="56" mass="6292">TIKPQSVLLKTNIKTLNDLQKVLGIINWVRPLLDLKNELLAPLFELLKGDTDLNAP</sequence>
<dbReference type="GO" id="GO:0003964">
    <property type="term" value="F:RNA-directed DNA polymerase activity"/>
    <property type="evidence" value="ECO:0007669"/>
    <property type="project" value="UniProtKB-KW"/>
</dbReference>
<gene>
    <name evidence="8" type="primary">Hervk_2</name>
    <name evidence="8" type="ORF">PELURI_R15728</name>
</gene>
<evidence type="ECO:0000256" key="1">
    <source>
        <dbReference type="ARBA" id="ARBA00022679"/>
    </source>
</evidence>
<dbReference type="OrthoDB" id="422540at2759"/>
<dbReference type="Proteomes" id="UP000555367">
    <property type="component" value="Unassembled WGS sequence"/>
</dbReference>
<evidence type="ECO:0000313" key="8">
    <source>
        <dbReference type="EMBL" id="NXT43035.1"/>
    </source>
</evidence>
<keyword evidence="9" id="KW-1185">Reference proteome</keyword>
<evidence type="ECO:0000256" key="3">
    <source>
        <dbReference type="ARBA" id="ARBA00022722"/>
    </source>
</evidence>
<dbReference type="Pfam" id="PF06817">
    <property type="entry name" value="RVT_thumb"/>
    <property type="match status" value="1"/>
</dbReference>
<dbReference type="SUPFAM" id="SSF56672">
    <property type="entry name" value="DNA/RNA polymerases"/>
    <property type="match status" value="1"/>
</dbReference>
<dbReference type="GO" id="GO:0035613">
    <property type="term" value="F:RNA stem-loop binding"/>
    <property type="evidence" value="ECO:0007669"/>
    <property type="project" value="TreeGrafter"/>
</dbReference>
<proteinExistence type="predicted"/>
<dbReference type="InterPro" id="IPR043128">
    <property type="entry name" value="Rev_trsase/Diguanyl_cyclase"/>
</dbReference>
<comment type="caution">
    <text evidence="8">The sequence shown here is derived from an EMBL/GenBank/DDBJ whole genome shotgun (WGS) entry which is preliminary data.</text>
</comment>
<dbReference type="AlphaFoldDB" id="A0A7L3CHP7"/>
<dbReference type="GO" id="GO:0016787">
    <property type="term" value="F:hydrolase activity"/>
    <property type="evidence" value="ECO:0007669"/>
    <property type="project" value="UniProtKB-KW"/>
</dbReference>
<keyword evidence="5" id="KW-0378">Hydrolase</keyword>
<dbReference type="Gene3D" id="3.30.70.270">
    <property type="match status" value="1"/>
</dbReference>
<keyword evidence="1" id="KW-0808">Transferase</keyword>
<accession>A0A7L3CHP7</accession>
<feature type="domain" description="Reverse transcriptase thumb" evidence="7">
    <location>
        <begin position="7"/>
        <end position="55"/>
    </location>
</feature>
<evidence type="ECO:0000256" key="2">
    <source>
        <dbReference type="ARBA" id="ARBA00022695"/>
    </source>
</evidence>
<keyword evidence="2" id="KW-0548">Nucleotidyltransferase</keyword>